<sequence length="76" mass="8839">MRGRHPSSTALRNNRYATGPPDSFNFMDKMMPDKCRKDEMARLRQAHVKVAVLERTKKEDENFVLFFISAMALTSF</sequence>
<dbReference type="EMBL" id="CU207211">
    <property type="protein sequence ID" value="CAL63344.1"/>
    <property type="molecule type" value="Genomic_DNA"/>
</dbReference>
<name>A4GA07_HERAR</name>
<dbReference type="AlphaFoldDB" id="A4GA07"/>
<accession>A4GA07</accession>
<reference evidence="2 3" key="1">
    <citation type="journal article" date="2007" name="PLoS Genet.">
        <title>A tale of two oxidation states: bacterial colonization of arsenic-rich environments.</title>
        <authorList>
            <person name="Muller D."/>
            <person name="Medigue C."/>
            <person name="Koechler S."/>
            <person name="Barbe V."/>
            <person name="Barakat M."/>
            <person name="Talla E."/>
            <person name="Bonnefoy V."/>
            <person name="Krin E."/>
            <person name="Arsene-Ploetze F."/>
            <person name="Carapito C."/>
            <person name="Chandler M."/>
            <person name="Cournoyer B."/>
            <person name="Cruveiller S."/>
            <person name="Dossat C."/>
            <person name="Duval S."/>
            <person name="Heymann M."/>
            <person name="Leize E."/>
            <person name="Lieutaud A."/>
            <person name="Lievremont D."/>
            <person name="Makita Y."/>
            <person name="Mangenot S."/>
            <person name="Nitschke W."/>
            <person name="Ortet P."/>
            <person name="Perdrial N."/>
            <person name="Schoepp B."/>
            <person name="Siguier N."/>
            <person name="Simeonova D.D."/>
            <person name="Rouy Z."/>
            <person name="Segurens B."/>
            <person name="Turlin E."/>
            <person name="Vallenet D."/>
            <person name="Van Dorsselaer A."/>
            <person name="Weiss S."/>
            <person name="Weissenbach J."/>
            <person name="Lett M.C."/>
            <person name="Danchin A."/>
            <person name="Bertin P.N."/>
        </authorList>
    </citation>
    <scope>NUCLEOTIDE SEQUENCE [LARGE SCALE GENOMIC DNA]</scope>
    <source>
        <strain evidence="3">ULPAs1</strain>
    </source>
</reference>
<proteinExistence type="predicted"/>
<feature type="region of interest" description="Disordered" evidence="1">
    <location>
        <begin position="1"/>
        <end position="23"/>
    </location>
</feature>
<organism evidence="2 3">
    <name type="scientific">Herminiimonas arsenicoxydans</name>
    <dbReference type="NCBI Taxonomy" id="204773"/>
    <lineage>
        <taxon>Bacteria</taxon>
        <taxon>Pseudomonadati</taxon>
        <taxon>Pseudomonadota</taxon>
        <taxon>Betaproteobacteria</taxon>
        <taxon>Burkholderiales</taxon>
        <taxon>Oxalobacteraceae</taxon>
        <taxon>Herminiimonas</taxon>
    </lineage>
</organism>
<evidence type="ECO:0000313" key="2">
    <source>
        <dbReference type="EMBL" id="CAL63344.1"/>
    </source>
</evidence>
<dbReference type="KEGG" id="har:HEAR3237"/>
<evidence type="ECO:0000313" key="3">
    <source>
        <dbReference type="Proteomes" id="UP000006697"/>
    </source>
</evidence>
<dbReference type="Proteomes" id="UP000006697">
    <property type="component" value="Chromosome"/>
</dbReference>
<protein>
    <submittedName>
        <fullName evidence="2">Uncharacterized protein</fullName>
    </submittedName>
</protein>
<evidence type="ECO:0000256" key="1">
    <source>
        <dbReference type="SAM" id="MobiDB-lite"/>
    </source>
</evidence>
<feature type="compositionally biased region" description="Polar residues" evidence="1">
    <location>
        <begin position="1"/>
        <end position="16"/>
    </location>
</feature>
<keyword evidence="3" id="KW-1185">Reference proteome</keyword>
<dbReference type="HOGENOM" id="CLU_2649508_0_0_4"/>
<gene>
    <name evidence="2" type="ordered locus">HEAR3237</name>
</gene>